<dbReference type="Proteomes" id="UP000229630">
    <property type="component" value="Chromosome 1"/>
</dbReference>
<evidence type="ECO:0000313" key="3">
    <source>
        <dbReference type="Proteomes" id="UP000229630"/>
    </source>
</evidence>
<gene>
    <name evidence="2" type="ORF">CTM62_03845</name>
</gene>
<protein>
    <submittedName>
        <fullName evidence="2">NTPase</fullName>
    </submittedName>
</protein>
<reference evidence="2 3" key="1">
    <citation type="submission" date="2017-11" db="EMBL/GenBank/DDBJ databases">
        <title>Genome sequencing of Prevotella intermedia KCOM 2837.</title>
        <authorList>
            <person name="Kook J.-K."/>
            <person name="Park S.-N."/>
            <person name="Lim Y.K."/>
        </authorList>
    </citation>
    <scope>NUCLEOTIDE SEQUENCE [LARGE SCALE GENOMIC DNA]</scope>
    <source>
        <strain evidence="2 3">KCOM 2837</strain>
    </source>
</reference>
<evidence type="ECO:0000259" key="1">
    <source>
        <dbReference type="Pfam" id="PF22723"/>
    </source>
</evidence>
<organism evidence="2 3">
    <name type="scientific">Prevotella intermedia</name>
    <dbReference type="NCBI Taxonomy" id="28131"/>
    <lineage>
        <taxon>Bacteria</taxon>
        <taxon>Pseudomonadati</taxon>
        <taxon>Bacteroidota</taxon>
        <taxon>Bacteroidia</taxon>
        <taxon>Bacteroidales</taxon>
        <taxon>Prevotellaceae</taxon>
        <taxon>Prevotella</taxon>
    </lineage>
</organism>
<name>A0A2D3L5T0_PREIN</name>
<evidence type="ECO:0000313" key="2">
    <source>
        <dbReference type="EMBL" id="ATV25938.1"/>
    </source>
</evidence>
<feature type="domain" description="NACHT-associated inactive Restriction Endonuclease 2" evidence="1">
    <location>
        <begin position="5"/>
        <end position="121"/>
    </location>
</feature>
<dbReference type="RefSeq" id="WP_100019021.1">
    <property type="nucleotide sequence ID" value="NZ_CP024723.1"/>
</dbReference>
<dbReference type="InterPro" id="IPR027417">
    <property type="entry name" value="P-loop_NTPase"/>
</dbReference>
<proteinExistence type="predicted"/>
<dbReference type="InterPro" id="IPR055007">
    <property type="entry name" value="NA-iREase2_dom"/>
</dbReference>
<dbReference type="AlphaFoldDB" id="A0A2D3L5T0"/>
<dbReference type="EMBL" id="CP024723">
    <property type="protein sequence ID" value="ATV25938.1"/>
    <property type="molecule type" value="Genomic_DNA"/>
</dbReference>
<dbReference type="Pfam" id="PF22723">
    <property type="entry name" value="NA-iREase2"/>
    <property type="match status" value="1"/>
</dbReference>
<sequence length="710" mass="83014">MNIEELNNLFHIYGYELKEEESSYRVYLLHHGMYYGAEIIILDNFDSHEISERYSKLGYSVKVQHFKTIEEVENYLFKGFFKTEYTALAIEHRYDDFVQKQMKQYASSKIKYEYINVPYAVSSDENTGVLEHKSIIDFINEYVNKKGANLIIVEAAAGFGKTCTAFELYHSFSRFSDNAKPLFTELSRNREAKLFKYVLWSEIENEYQSSISNALVTYNIKSGRIPLIIDGFDELLTKNIDSGGLDSSDDFEQVETMLSTIGDLLQGNAKVILTSRKTAIFAGSEFYEWTEKYNHKFEVVRFLLEKPNVKQWLRTDRYNIIKSKNIPLDYIANPVLLTYLRNVDKEEFLALIEVPEKITQKYFEYLLNRERERQNLFIPYKEQMLIFENLARTFMAFNIKGEEREFVKEMIMEYNRQELIRYKELSPVPQSVEELADTLTNHALLDRIGNNDNIGFVNEFIFGYILGNAIISGKDLQFKDREILPIDLLEFSVLAFQYSSYEEKKKLWNRLSPIKSMMDVTHSLQVDSILLKSIYGNYKQTGITSFFFVGTSFLKENCQFCDFSFIDISFDSCAFDIKVFKNVVFTGCSFKNCSVVSEREESDEVVIFCYGCDDFSDGFLKSFIGCKMDAYTVEEHESLEMQVLSKYFKVDGKSTKMRYISHLLEEFEKSKKDAFKVFDKLRRDGYINTRGNNSFITQTGISYYHKQSLS</sequence>
<dbReference type="Gene3D" id="3.40.50.300">
    <property type="entry name" value="P-loop containing nucleotide triphosphate hydrolases"/>
    <property type="match status" value="1"/>
</dbReference>
<accession>A0A2D3L5T0</accession>